<evidence type="ECO:0000256" key="2">
    <source>
        <dbReference type="ARBA" id="ARBA00022692"/>
    </source>
</evidence>
<feature type="compositionally biased region" description="Polar residues" evidence="5">
    <location>
        <begin position="33"/>
        <end position="43"/>
    </location>
</feature>
<dbReference type="InterPro" id="IPR020846">
    <property type="entry name" value="MFS_dom"/>
</dbReference>
<dbReference type="GO" id="GO:0005886">
    <property type="term" value="C:plasma membrane"/>
    <property type="evidence" value="ECO:0007669"/>
    <property type="project" value="TreeGrafter"/>
</dbReference>
<feature type="transmembrane region" description="Helical" evidence="6">
    <location>
        <begin position="600"/>
        <end position="618"/>
    </location>
</feature>
<proteinExistence type="predicted"/>
<evidence type="ECO:0000256" key="6">
    <source>
        <dbReference type="SAM" id="Phobius"/>
    </source>
</evidence>
<dbReference type="RefSeq" id="XP_014171770.1">
    <property type="nucleotide sequence ID" value="XM_014316295.1"/>
</dbReference>
<dbReference type="PANTHER" id="PTHR23502">
    <property type="entry name" value="MAJOR FACILITATOR SUPERFAMILY"/>
    <property type="match status" value="1"/>
</dbReference>
<evidence type="ECO:0000256" key="1">
    <source>
        <dbReference type="ARBA" id="ARBA00004141"/>
    </source>
</evidence>
<feature type="transmembrane region" description="Helical" evidence="6">
    <location>
        <begin position="420"/>
        <end position="446"/>
    </location>
</feature>
<gene>
    <name evidence="8" type="ORF">CMQ_2337</name>
</gene>
<keyword evidence="2 6" id="KW-0812">Transmembrane</keyword>
<feature type="transmembrane region" description="Helical" evidence="6">
    <location>
        <begin position="530"/>
        <end position="555"/>
    </location>
</feature>
<feature type="transmembrane region" description="Helical" evidence="6">
    <location>
        <begin position="254"/>
        <end position="277"/>
    </location>
</feature>
<dbReference type="AlphaFoldDB" id="F0XJL2"/>
<evidence type="ECO:0000256" key="5">
    <source>
        <dbReference type="SAM" id="MobiDB-lite"/>
    </source>
</evidence>
<evidence type="ECO:0000313" key="8">
    <source>
        <dbReference type="EMBL" id="EFX02288.1"/>
    </source>
</evidence>
<dbReference type="STRING" id="655863.F0XJL2"/>
<dbReference type="GeneID" id="25975315"/>
<evidence type="ECO:0000259" key="7">
    <source>
        <dbReference type="PROSITE" id="PS50850"/>
    </source>
</evidence>
<feature type="transmembrane region" description="Helical" evidence="6">
    <location>
        <begin position="220"/>
        <end position="242"/>
    </location>
</feature>
<dbReference type="OrthoDB" id="6770063at2759"/>
<evidence type="ECO:0000256" key="4">
    <source>
        <dbReference type="ARBA" id="ARBA00023136"/>
    </source>
</evidence>
<feature type="transmembrane region" description="Helical" evidence="6">
    <location>
        <begin position="164"/>
        <end position="183"/>
    </location>
</feature>
<dbReference type="InterPro" id="IPR011701">
    <property type="entry name" value="MFS"/>
</dbReference>
<feature type="compositionally biased region" description="Basic and acidic residues" evidence="5">
    <location>
        <begin position="19"/>
        <end position="29"/>
    </location>
</feature>
<feature type="region of interest" description="Disordered" evidence="5">
    <location>
        <begin position="1"/>
        <end position="63"/>
    </location>
</feature>
<keyword evidence="9" id="KW-1185">Reference proteome</keyword>
<protein>
    <submittedName>
        <fullName evidence="8">Major facilitator superfamily transporter multidrug resistance</fullName>
    </submittedName>
</protein>
<dbReference type="HOGENOM" id="CLU_008455_0_5_1"/>
<dbReference type="Proteomes" id="UP000007796">
    <property type="component" value="Unassembled WGS sequence"/>
</dbReference>
<keyword evidence="3 6" id="KW-1133">Transmembrane helix</keyword>
<dbReference type="EMBL" id="GL629782">
    <property type="protein sequence ID" value="EFX02288.1"/>
    <property type="molecule type" value="Genomic_DNA"/>
</dbReference>
<feature type="domain" description="Major facilitator superfamily (MFS) profile" evidence="7">
    <location>
        <begin position="128"/>
        <end position="624"/>
    </location>
</feature>
<dbReference type="InterPro" id="IPR036259">
    <property type="entry name" value="MFS_trans_sf"/>
</dbReference>
<reference evidence="8 9" key="1">
    <citation type="journal article" date="2011" name="Proc. Natl. Acad. Sci. U.S.A.">
        <title>Genome and transcriptome analyses of the mountain pine beetle-fungal symbiont Grosmannia clavigera, a lodgepole pine pathogen.</title>
        <authorList>
            <person name="DiGuistini S."/>
            <person name="Wang Y."/>
            <person name="Liao N.Y."/>
            <person name="Taylor G."/>
            <person name="Tanguay P."/>
            <person name="Feau N."/>
            <person name="Henrissat B."/>
            <person name="Chan S.K."/>
            <person name="Hesse-Orce U."/>
            <person name="Alamouti S.M."/>
            <person name="Tsui C.K.M."/>
            <person name="Docking R.T."/>
            <person name="Levasseur A."/>
            <person name="Haridas S."/>
            <person name="Robertson G."/>
            <person name="Birol I."/>
            <person name="Holt R.A."/>
            <person name="Marra M.A."/>
            <person name="Hamelin R.C."/>
            <person name="Hirst M."/>
            <person name="Jones S.J.M."/>
            <person name="Bohlmann J."/>
            <person name="Breuil C."/>
        </authorList>
    </citation>
    <scope>NUCLEOTIDE SEQUENCE [LARGE SCALE GENOMIC DNA]</scope>
    <source>
        <strain evidence="9">kw1407 / UAMH 11150</strain>
    </source>
</reference>
<keyword evidence="4 6" id="KW-0472">Membrane</keyword>
<organism evidence="9">
    <name type="scientific">Grosmannia clavigera (strain kw1407 / UAMH 11150)</name>
    <name type="common">Blue stain fungus</name>
    <name type="synonym">Graphiocladiella clavigera</name>
    <dbReference type="NCBI Taxonomy" id="655863"/>
    <lineage>
        <taxon>Eukaryota</taxon>
        <taxon>Fungi</taxon>
        <taxon>Dikarya</taxon>
        <taxon>Ascomycota</taxon>
        <taxon>Pezizomycotina</taxon>
        <taxon>Sordariomycetes</taxon>
        <taxon>Sordariomycetidae</taxon>
        <taxon>Ophiostomatales</taxon>
        <taxon>Ophiostomataceae</taxon>
        <taxon>Leptographium</taxon>
    </lineage>
</organism>
<dbReference type="eggNOG" id="KOG0255">
    <property type="taxonomic scope" value="Eukaryota"/>
</dbReference>
<dbReference type="InParanoid" id="F0XJL2"/>
<sequence>MVSPLTSGGPSLYASAEQTDEKVYDDREMTINGRESGSETATDMQIEKEEDDDDVIMDTRPPNSVKDASALEIERWYLTFETLLPTANTMAVKAGSDSTSATAAAPPPPDLSPYSDPHLWPESTKNLLLALSCIATCLTAYSAGSFSPPAQRMADTFHMTLTEMLAAGITMFCIGFGLAPMLLAPLSETNGRYPVFVVSGMVTVVFHIVCGAAPNYAAMLIARLLVGAGNSVFSTMVGGVIADMWHAAGRNTPMALFSGFVMIGTGLGPLLCATITYRTTFPYNRHDRLDDDSLTAPWRWVFWHQAISNCVLVIFLTLLFKESRGSVLLSRRAAALNRWYESLEAAGYYGVWLPEGANPDEYVPANTTAEKKTASATITGESRLRRIRWLVKDDESRTTILHMVAVSVYRPFHMLFTEPVVFFFSLWVSFSWAVLYLQFGSIFLVFERVYGWDVEKAGHAFVALIIGAILATALGIYQDRLIDRFVPASLRAHLHFDAPESRLYAACITSFLLPAGLFTFGFSARSDVHWIFPMIGVALATGGIFSIYLATFNYLADVYHRFASSALAAQSFCRNMMGGVFPLIMRPLFLNLGIARASGLLGGIAIGLTLVPWVLTIFGDKIRRRSKFAMALNET</sequence>
<dbReference type="SUPFAM" id="SSF103473">
    <property type="entry name" value="MFS general substrate transporter"/>
    <property type="match status" value="1"/>
</dbReference>
<feature type="transmembrane region" description="Helical" evidence="6">
    <location>
        <begin position="195"/>
        <end position="214"/>
    </location>
</feature>
<feature type="transmembrane region" description="Helical" evidence="6">
    <location>
        <begin position="297"/>
        <end position="320"/>
    </location>
</feature>
<evidence type="ECO:0000256" key="3">
    <source>
        <dbReference type="ARBA" id="ARBA00022989"/>
    </source>
</evidence>
<feature type="transmembrane region" description="Helical" evidence="6">
    <location>
        <begin position="503"/>
        <end position="524"/>
    </location>
</feature>
<accession>F0XJL2</accession>
<feature type="transmembrane region" description="Helical" evidence="6">
    <location>
        <begin position="458"/>
        <end position="477"/>
    </location>
</feature>
<dbReference type="PROSITE" id="PS50850">
    <property type="entry name" value="MFS"/>
    <property type="match status" value="1"/>
</dbReference>
<dbReference type="GO" id="GO:0022857">
    <property type="term" value="F:transmembrane transporter activity"/>
    <property type="evidence" value="ECO:0007669"/>
    <property type="project" value="InterPro"/>
</dbReference>
<dbReference type="PANTHER" id="PTHR23502:SF134">
    <property type="entry name" value="MAJOR FACILITATOR SUPERFAMILY (MFS) PROFILE DOMAIN-CONTAINING PROTEIN-RELATED"/>
    <property type="match status" value="1"/>
</dbReference>
<feature type="transmembrane region" description="Helical" evidence="6">
    <location>
        <begin position="127"/>
        <end position="144"/>
    </location>
</feature>
<name>F0XJL2_GROCL</name>
<dbReference type="Pfam" id="PF07690">
    <property type="entry name" value="MFS_1"/>
    <property type="match status" value="1"/>
</dbReference>
<evidence type="ECO:0000313" key="9">
    <source>
        <dbReference type="Proteomes" id="UP000007796"/>
    </source>
</evidence>
<dbReference type="Gene3D" id="1.20.1250.20">
    <property type="entry name" value="MFS general substrate transporter like domains"/>
    <property type="match status" value="1"/>
</dbReference>
<comment type="subcellular location">
    <subcellularLocation>
        <location evidence="1">Membrane</location>
        <topology evidence="1">Multi-pass membrane protein</topology>
    </subcellularLocation>
</comment>
<feature type="transmembrane region" description="Helical" evidence="6">
    <location>
        <begin position="576"/>
        <end position="594"/>
    </location>
</feature>